<evidence type="ECO:0000256" key="3">
    <source>
        <dbReference type="ARBA" id="ARBA00012457"/>
    </source>
</evidence>
<dbReference type="PANTHER" id="PTHR11952">
    <property type="entry name" value="UDP- GLUCOSE PYROPHOSPHORYLASE"/>
    <property type="match status" value="1"/>
</dbReference>
<dbReference type="SUPFAM" id="SSF53448">
    <property type="entry name" value="Nucleotide-diphospho-sugar transferases"/>
    <property type="match status" value="1"/>
</dbReference>
<dbReference type="EC" id="2.7.7.23" evidence="3"/>
<evidence type="ECO:0000256" key="1">
    <source>
        <dbReference type="ARBA" id="ARBA00005208"/>
    </source>
</evidence>
<comment type="catalytic activity">
    <reaction evidence="6">
        <text>N-acetyl-alpha-D-glucosamine 1-phosphate + UTP + H(+) = UDP-N-acetyl-alpha-D-glucosamine + diphosphate</text>
        <dbReference type="Rhea" id="RHEA:13509"/>
        <dbReference type="ChEBI" id="CHEBI:15378"/>
        <dbReference type="ChEBI" id="CHEBI:33019"/>
        <dbReference type="ChEBI" id="CHEBI:46398"/>
        <dbReference type="ChEBI" id="CHEBI:57705"/>
        <dbReference type="ChEBI" id="CHEBI:57776"/>
        <dbReference type="EC" id="2.7.7.23"/>
    </reaction>
</comment>
<evidence type="ECO:0000256" key="6">
    <source>
        <dbReference type="ARBA" id="ARBA00048493"/>
    </source>
</evidence>
<dbReference type="AlphaFoldDB" id="A0A1Q9EWP4"/>
<dbReference type="GO" id="GO:0003977">
    <property type="term" value="F:UDP-N-acetylglucosamine diphosphorylase activity"/>
    <property type="evidence" value="ECO:0007669"/>
    <property type="project" value="UniProtKB-EC"/>
</dbReference>
<proteinExistence type="inferred from homology"/>
<sequence>MDFSVLRVLRKMVLVNRISLDPKVITDHAGTAGSGDGLISSVHNTSRDPAKPARALEICFGDIGQMYSRPHCMGEKRIPEYPDGSLSLTITQASLRSFRFSWARHRPPGAPRCRSGEVVNEHGIILGSLAIKSGEFFAVQWHPECSDGYAKACFFDHVLGEERVLGVPTSLSWHNLFFGPIVLDCYWANVAFGGDCGVFFLDAARIPIVSCSVGFFAAASFMAGRIDAVGLPDNESIAWALSSPAIRPQRYNAAGTGTIAPDLEELLAGWAPQDFKATLMRVRPWLSGAALRGLQRSLQCAQLKNVAHRYRDIESADEYTYSVPITVPWAELDLDHVISAGQVFSAEEAQHDKVMHLRKVGLQAIRQGKVGVVLLAGGANWRLGSGPVGVSRLNLKSGKSIIQLLCERVRRVAMLCRTEDRRTAKRVAIPVLVLTSRLTHRAVFEHFEASSSALEQCRDRGVAPVLDMNGKLLAQSLGGEFAQSPGGTGAVLRALASSSALEQCRDRGVECLHIVGTENLLARVCDPVFIGFCRHLDVDCACKVAERGDIAEDVELFVVRQSPVSTQFADIEDAACGLEATQAPKDVLQARNRAGLLSYSGSINSFFMTVSYIQEVVDRPVPHQKVARLVPYLDFWVDSQEECVEESEVVPDASPPSLRTKGSSSPTDKKAGKSAGLRMGPLYRKQKENFGEVALYKPFSMWIKALILVLSHQLAHPYTQPPGQILLDS</sequence>
<keyword evidence="9" id="KW-1185">Reference proteome</keyword>
<keyword evidence="4" id="KW-0808">Transferase</keyword>
<dbReference type="OrthoDB" id="532420at2759"/>
<comment type="caution">
    <text evidence="8">The sequence shown here is derived from an EMBL/GenBank/DDBJ whole genome shotgun (WGS) entry which is preliminary data.</text>
</comment>
<organism evidence="8 9">
    <name type="scientific">Symbiodinium microadriaticum</name>
    <name type="common">Dinoflagellate</name>
    <name type="synonym">Zooxanthella microadriatica</name>
    <dbReference type="NCBI Taxonomy" id="2951"/>
    <lineage>
        <taxon>Eukaryota</taxon>
        <taxon>Sar</taxon>
        <taxon>Alveolata</taxon>
        <taxon>Dinophyceae</taxon>
        <taxon>Suessiales</taxon>
        <taxon>Symbiodiniaceae</taxon>
        <taxon>Symbiodinium</taxon>
    </lineage>
</organism>
<reference evidence="8 9" key="1">
    <citation type="submission" date="2016-02" db="EMBL/GenBank/DDBJ databases">
        <title>Genome analysis of coral dinoflagellate symbionts highlights evolutionary adaptations to a symbiotic lifestyle.</title>
        <authorList>
            <person name="Aranda M."/>
            <person name="Li Y."/>
            <person name="Liew Y.J."/>
            <person name="Baumgarten S."/>
            <person name="Simakov O."/>
            <person name="Wilson M."/>
            <person name="Piel J."/>
            <person name="Ashoor H."/>
            <person name="Bougouffa S."/>
            <person name="Bajic V.B."/>
            <person name="Ryu T."/>
            <person name="Ravasi T."/>
            <person name="Bayer T."/>
            <person name="Micklem G."/>
            <person name="Kim H."/>
            <person name="Bhak J."/>
            <person name="Lajeunesse T.C."/>
            <person name="Voolstra C.R."/>
        </authorList>
    </citation>
    <scope>NUCLEOTIDE SEQUENCE [LARGE SCALE GENOMIC DNA]</scope>
    <source>
        <strain evidence="8 9">CCMP2467</strain>
    </source>
</reference>
<accession>A0A1Q9EWP4</accession>
<dbReference type="Proteomes" id="UP000186817">
    <property type="component" value="Unassembled WGS sequence"/>
</dbReference>
<dbReference type="EMBL" id="LSRX01000053">
    <property type="protein sequence ID" value="OLQ11864.1"/>
    <property type="molecule type" value="Genomic_DNA"/>
</dbReference>
<dbReference type="InterPro" id="IPR039741">
    <property type="entry name" value="UDP-sugar_pyrophosphorylase"/>
</dbReference>
<evidence type="ECO:0000256" key="4">
    <source>
        <dbReference type="ARBA" id="ARBA00022679"/>
    </source>
</evidence>
<comment type="pathway">
    <text evidence="1">Nucleotide-sugar biosynthesis; UDP-N-acetyl-alpha-D-glucosamine biosynthesis; UDP-N-acetyl-alpha-D-glucosamine from N-acetyl-alpha-D-glucosamine 1-phosphate: step 1/1.</text>
</comment>
<dbReference type="PANTHER" id="PTHR11952:SF2">
    <property type="entry name" value="LD24639P"/>
    <property type="match status" value="1"/>
</dbReference>
<protein>
    <recommendedName>
        <fullName evidence="3">UDP-N-acetylglucosamine diphosphorylase</fullName>
        <ecNumber evidence="3">2.7.7.23</ecNumber>
    </recommendedName>
</protein>
<name>A0A1Q9EWP4_SYMMI</name>
<evidence type="ECO:0000256" key="2">
    <source>
        <dbReference type="ARBA" id="ARBA00010401"/>
    </source>
</evidence>
<dbReference type="Gene3D" id="3.90.550.10">
    <property type="entry name" value="Spore Coat Polysaccharide Biosynthesis Protein SpsA, Chain A"/>
    <property type="match status" value="1"/>
</dbReference>
<evidence type="ECO:0000256" key="5">
    <source>
        <dbReference type="ARBA" id="ARBA00022695"/>
    </source>
</evidence>
<keyword evidence="5" id="KW-0548">Nucleotidyltransferase</keyword>
<dbReference type="InterPro" id="IPR002618">
    <property type="entry name" value="UDPGP_fam"/>
</dbReference>
<feature type="region of interest" description="Disordered" evidence="7">
    <location>
        <begin position="647"/>
        <end position="678"/>
    </location>
</feature>
<dbReference type="InterPro" id="IPR029044">
    <property type="entry name" value="Nucleotide-diphossugar_trans"/>
</dbReference>
<evidence type="ECO:0000313" key="9">
    <source>
        <dbReference type="Proteomes" id="UP000186817"/>
    </source>
</evidence>
<dbReference type="GO" id="GO:0006048">
    <property type="term" value="P:UDP-N-acetylglucosamine biosynthetic process"/>
    <property type="evidence" value="ECO:0007669"/>
    <property type="project" value="TreeGrafter"/>
</dbReference>
<dbReference type="Pfam" id="PF01704">
    <property type="entry name" value="UDPGP"/>
    <property type="match status" value="1"/>
</dbReference>
<evidence type="ECO:0000313" key="8">
    <source>
        <dbReference type="EMBL" id="OLQ11864.1"/>
    </source>
</evidence>
<comment type="similarity">
    <text evidence="2">Belongs to the UDPGP type 1 family.</text>
</comment>
<evidence type="ECO:0000256" key="7">
    <source>
        <dbReference type="SAM" id="MobiDB-lite"/>
    </source>
</evidence>
<gene>
    <name evidence="8" type="primary">uap1l1</name>
    <name evidence="8" type="ORF">AK812_SmicGene4310</name>
</gene>